<keyword evidence="11 18" id="KW-0808">Transferase</keyword>
<dbReference type="InterPro" id="IPR011322">
    <property type="entry name" value="N-reg_PII-like_a/b"/>
</dbReference>
<evidence type="ECO:0000259" key="20">
    <source>
        <dbReference type="Pfam" id="PF08029"/>
    </source>
</evidence>
<dbReference type="EC" id="2.4.2.17" evidence="6 18"/>
<dbReference type="Gene3D" id="3.30.70.120">
    <property type="match status" value="1"/>
</dbReference>
<keyword evidence="16 18" id="KW-0368">Histidine biosynthesis</keyword>
<reference evidence="22" key="1">
    <citation type="submission" date="2017-06" db="EMBL/GenBank/DDBJ databases">
        <authorList>
            <person name="Cremers G."/>
        </authorList>
    </citation>
    <scope>NUCLEOTIDE SEQUENCE [LARGE SCALE GENOMIC DNA]</scope>
</reference>
<evidence type="ECO:0000256" key="16">
    <source>
        <dbReference type="ARBA" id="ARBA00023102"/>
    </source>
</evidence>
<proteinExistence type="inferred from homology"/>
<dbReference type="AlphaFoldDB" id="A0A284VRN8"/>
<dbReference type="InterPro" id="IPR001348">
    <property type="entry name" value="ATP_PRibTrfase_HisG"/>
</dbReference>
<dbReference type="GO" id="GO:0000287">
    <property type="term" value="F:magnesium ion binding"/>
    <property type="evidence" value="ECO:0007669"/>
    <property type="project" value="UniProtKB-UniRule"/>
</dbReference>
<keyword evidence="15 18" id="KW-0460">Magnesium</keyword>
<dbReference type="GO" id="GO:0003879">
    <property type="term" value="F:ATP phosphoribosyltransferase activity"/>
    <property type="evidence" value="ECO:0007669"/>
    <property type="project" value="UniProtKB-UniRule"/>
</dbReference>
<evidence type="ECO:0000256" key="9">
    <source>
        <dbReference type="ARBA" id="ARBA00022605"/>
    </source>
</evidence>
<dbReference type="OrthoDB" id="33116at2157"/>
<dbReference type="Gene3D" id="3.40.190.10">
    <property type="entry name" value="Periplasmic binding protein-like II"/>
    <property type="match status" value="2"/>
</dbReference>
<comment type="cofactor">
    <cofactor evidence="2 18">
        <name>Mg(2+)</name>
        <dbReference type="ChEBI" id="CHEBI:18420"/>
    </cofactor>
</comment>
<organism evidence="21 22">
    <name type="scientific">Candidatus Methanoperedens nitratireducens</name>
    <dbReference type="NCBI Taxonomy" id="1392998"/>
    <lineage>
        <taxon>Archaea</taxon>
        <taxon>Methanobacteriati</taxon>
        <taxon>Methanobacteriota</taxon>
        <taxon>Stenosarchaea group</taxon>
        <taxon>Methanomicrobia</taxon>
        <taxon>Methanosarcinales</taxon>
        <taxon>ANME-2 cluster</taxon>
        <taxon>Candidatus Methanoperedentaceae</taxon>
        <taxon>Candidatus Methanoperedens</taxon>
    </lineage>
</organism>
<evidence type="ECO:0000256" key="14">
    <source>
        <dbReference type="ARBA" id="ARBA00022840"/>
    </source>
</evidence>
<evidence type="ECO:0000313" key="21">
    <source>
        <dbReference type="EMBL" id="SNQ61946.1"/>
    </source>
</evidence>
<dbReference type="Pfam" id="PF01634">
    <property type="entry name" value="HisG"/>
    <property type="match status" value="1"/>
</dbReference>
<dbReference type="InterPro" id="IPR015867">
    <property type="entry name" value="N-reg_PII/ATP_PRibTrfase_C"/>
</dbReference>
<comment type="subcellular location">
    <subcellularLocation>
        <location evidence="3 18">Cytoplasm</location>
    </subcellularLocation>
</comment>
<keyword evidence="13 18" id="KW-0547">Nucleotide-binding</keyword>
<evidence type="ECO:0000256" key="10">
    <source>
        <dbReference type="ARBA" id="ARBA00022676"/>
    </source>
</evidence>
<comment type="activity regulation">
    <text evidence="18">Feedback inhibited by histidine.</text>
</comment>
<evidence type="ECO:0000256" key="18">
    <source>
        <dbReference type="HAMAP-Rule" id="MF_00079"/>
    </source>
</evidence>
<evidence type="ECO:0000256" key="1">
    <source>
        <dbReference type="ARBA" id="ARBA00000915"/>
    </source>
</evidence>
<dbReference type="SUPFAM" id="SSF54913">
    <property type="entry name" value="GlnB-like"/>
    <property type="match status" value="1"/>
</dbReference>
<dbReference type="Pfam" id="PF08029">
    <property type="entry name" value="HisG_C"/>
    <property type="match status" value="1"/>
</dbReference>
<evidence type="ECO:0000256" key="15">
    <source>
        <dbReference type="ARBA" id="ARBA00022842"/>
    </source>
</evidence>
<keyword evidence="22" id="KW-1185">Reference proteome</keyword>
<comment type="function">
    <text evidence="17 18">Catalyzes the condensation of ATP and 5-phosphoribose 1-diphosphate to form N'-(5'-phosphoribosyl)-ATP (PR-ATP). Has a crucial role in the pathway because the rate of histidine biosynthesis seems to be controlled primarily by regulation of HisG enzymatic activity.</text>
</comment>
<keyword evidence="10 18" id="KW-0328">Glycosyltransferase</keyword>
<dbReference type="NCBIfam" id="TIGR03455">
    <property type="entry name" value="HisG_C-term"/>
    <property type="match status" value="1"/>
</dbReference>
<evidence type="ECO:0000256" key="5">
    <source>
        <dbReference type="ARBA" id="ARBA00007955"/>
    </source>
</evidence>
<name>A0A284VRN8_9EURY</name>
<dbReference type="GO" id="GO:0005524">
    <property type="term" value="F:ATP binding"/>
    <property type="evidence" value="ECO:0007669"/>
    <property type="project" value="UniProtKB-KW"/>
</dbReference>
<evidence type="ECO:0000256" key="2">
    <source>
        <dbReference type="ARBA" id="ARBA00001946"/>
    </source>
</evidence>
<dbReference type="InterPro" id="IPR020621">
    <property type="entry name" value="ATP-PRT_HisG_long"/>
</dbReference>
<evidence type="ECO:0000256" key="7">
    <source>
        <dbReference type="ARBA" id="ARBA00020998"/>
    </source>
</evidence>
<evidence type="ECO:0000256" key="4">
    <source>
        <dbReference type="ARBA" id="ARBA00004667"/>
    </source>
</evidence>
<comment type="pathway">
    <text evidence="4 18">Amino-acid biosynthesis; L-histidine biosynthesis; L-histidine from 5-phospho-alpha-D-ribose 1-diphosphate: step 1/9.</text>
</comment>
<dbReference type="UniPathway" id="UPA00031">
    <property type="reaction ID" value="UER00006"/>
</dbReference>
<dbReference type="GO" id="GO:0000105">
    <property type="term" value="P:L-histidine biosynthetic process"/>
    <property type="evidence" value="ECO:0007669"/>
    <property type="project" value="UniProtKB-UniRule"/>
</dbReference>
<dbReference type="CDD" id="cd13593">
    <property type="entry name" value="PBP2_HisGL3"/>
    <property type="match status" value="1"/>
</dbReference>
<dbReference type="InterPro" id="IPR013820">
    <property type="entry name" value="ATP_PRibTrfase_cat"/>
</dbReference>
<protein>
    <recommendedName>
        <fullName evidence="7 18">ATP phosphoribosyltransferase</fullName>
        <shortName evidence="18">ATP-PRT</shortName>
        <shortName evidence="18">ATP-PRTase</shortName>
        <ecNumber evidence="6 18">2.4.2.17</ecNumber>
    </recommendedName>
</protein>
<keyword evidence="12 18" id="KW-0479">Metal-binding</keyword>
<keyword evidence="14 18" id="KW-0067">ATP-binding</keyword>
<comment type="similarity">
    <text evidence="5 18">Belongs to the ATP phosphoribosyltransferase family. Long subfamily.</text>
</comment>
<evidence type="ECO:0000256" key="6">
    <source>
        <dbReference type="ARBA" id="ARBA00011946"/>
    </source>
</evidence>
<dbReference type="GO" id="GO:0005737">
    <property type="term" value="C:cytoplasm"/>
    <property type="evidence" value="ECO:0007669"/>
    <property type="project" value="UniProtKB-SubCell"/>
</dbReference>
<evidence type="ECO:0000256" key="12">
    <source>
        <dbReference type="ARBA" id="ARBA00022723"/>
    </source>
</evidence>
<evidence type="ECO:0000256" key="3">
    <source>
        <dbReference type="ARBA" id="ARBA00004496"/>
    </source>
</evidence>
<dbReference type="RefSeq" id="WP_096206571.1">
    <property type="nucleotide sequence ID" value="NZ_FZMP01000202.1"/>
</dbReference>
<sequence length="290" mass="32683">MLDIAIPKGSLEEQTLLLFKQADLEIKKTDREYNPTIKDPRIKKVKILRPQEIPKYVEEGYFDLGISGKDWVMESESDVVEIADMFYSKMGEGIVKIVVAVPNNQDIKSGKDIRPGSRVSTEYPRLTKRFFDNLGIPVDIRYSYGATEAKVPELVDVIVDLTETGSTLRKNGLKIVDTILESNTKLIANKKSWNDPAKRKEIEEIKILLLAVLEARGKVFIVMNIPEEKLDSVVSALPAMKKPTVSKLYKSDYYAVESVVSKSEINILIPKLKSLGAEDILEMDITKIVH</sequence>
<evidence type="ECO:0000256" key="8">
    <source>
        <dbReference type="ARBA" id="ARBA00022490"/>
    </source>
</evidence>
<evidence type="ECO:0000313" key="22">
    <source>
        <dbReference type="Proteomes" id="UP000218615"/>
    </source>
</evidence>
<dbReference type="EMBL" id="FZMP01000202">
    <property type="protein sequence ID" value="SNQ61946.1"/>
    <property type="molecule type" value="Genomic_DNA"/>
</dbReference>
<comment type="catalytic activity">
    <reaction evidence="1 18">
        <text>1-(5-phospho-beta-D-ribosyl)-ATP + diphosphate = 5-phospho-alpha-D-ribose 1-diphosphate + ATP</text>
        <dbReference type="Rhea" id="RHEA:18473"/>
        <dbReference type="ChEBI" id="CHEBI:30616"/>
        <dbReference type="ChEBI" id="CHEBI:33019"/>
        <dbReference type="ChEBI" id="CHEBI:58017"/>
        <dbReference type="ChEBI" id="CHEBI:73183"/>
        <dbReference type="EC" id="2.4.2.17"/>
    </reaction>
</comment>
<feature type="domain" description="Histidine biosynthesis HisG C-terminal" evidence="20">
    <location>
        <begin position="215"/>
        <end position="287"/>
    </location>
</feature>
<keyword evidence="8 18" id="KW-0963">Cytoplasm</keyword>
<dbReference type="NCBIfam" id="TIGR00070">
    <property type="entry name" value="hisG"/>
    <property type="match status" value="1"/>
</dbReference>
<keyword evidence="9 18" id="KW-0028">Amino-acid biosynthesis</keyword>
<dbReference type="Proteomes" id="UP000218615">
    <property type="component" value="Unassembled WGS sequence"/>
</dbReference>
<dbReference type="FunFam" id="3.30.70.120:FF:000002">
    <property type="entry name" value="ATP phosphoribosyltransferase"/>
    <property type="match status" value="1"/>
</dbReference>
<accession>A0A284VRN8</accession>
<dbReference type="InterPro" id="IPR013115">
    <property type="entry name" value="HisG_C"/>
</dbReference>
<dbReference type="SUPFAM" id="SSF53850">
    <property type="entry name" value="Periplasmic binding protein-like II"/>
    <property type="match status" value="1"/>
</dbReference>
<evidence type="ECO:0000259" key="19">
    <source>
        <dbReference type="Pfam" id="PF01634"/>
    </source>
</evidence>
<evidence type="ECO:0000256" key="17">
    <source>
        <dbReference type="ARBA" id="ARBA00024861"/>
    </source>
</evidence>
<feature type="domain" description="ATP phosphoribosyltransferase catalytic" evidence="19">
    <location>
        <begin position="49"/>
        <end position="205"/>
    </location>
</feature>
<dbReference type="STRING" id="1392998.ANME2D_01003"/>
<evidence type="ECO:0000256" key="13">
    <source>
        <dbReference type="ARBA" id="ARBA00022741"/>
    </source>
</evidence>
<dbReference type="HAMAP" id="MF_00079">
    <property type="entry name" value="HisG_Long"/>
    <property type="match status" value="1"/>
</dbReference>
<dbReference type="PANTHER" id="PTHR21403">
    <property type="entry name" value="ATP PHOSPHORIBOSYLTRANSFERASE ATP-PRTASE"/>
    <property type="match status" value="1"/>
</dbReference>
<evidence type="ECO:0000256" key="11">
    <source>
        <dbReference type="ARBA" id="ARBA00022679"/>
    </source>
</evidence>
<gene>
    <name evidence="18 21" type="primary">hisG</name>
    <name evidence="21" type="ORF">MNV_550036</name>
</gene>
<dbReference type="PANTHER" id="PTHR21403:SF10">
    <property type="entry name" value="ATP PHOSPHORIBOSYLTRANSFERASE"/>
    <property type="match status" value="1"/>
</dbReference>